<dbReference type="InterPro" id="IPR023393">
    <property type="entry name" value="START-like_dom_sf"/>
</dbReference>
<evidence type="ECO:0000313" key="3">
    <source>
        <dbReference type="EMBL" id="QIG43634.1"/>
    </source>
</evidence>
<feature type="domain" description="Activator of Hsp90 ATPase homologue 1/2-like C-terminal" evidence="2">
    <location>
        <begin position="13"/>
        <end position="142"/>
    </location>
</feature>
<dbReference type="RefSeq" id="WP_165233514.1">
    <property type="nucleotide sequence ID" value="NZ_CP049257.1"/>
</dbReference>
<protein>
    <submittedName>
        <fullName evidence="3">Polyketide cyclase</fullName>
    </submittedName>
</protein>
<dbReference type="EMBL" id="CP049257">
    <property type="protein sequence ID" value="QIG43634.1"/>
    <property type="molecule type" value="Genomic_DNA"/>
</dbReference>
<evidence type="ECO:0000259" key="2">
    <source>
        <dbReference type="Pfam" id="PF08327"/>
    </source>
</evidence>
<sequence>MERDTIAREVRIDATPDVVYEVVSTPEHMREWWSDGADASDQAGTIRITFGADESKSETLTVIDEDPPNRFSFRWIQDAGQPGTSPRSLLVTFDLVPAGDGTLLRFSESGFADKAWDASVRDETYSAHTTGWDLFLSRLVTYTARVGASA</sequence>
<comment type="similarity">
    <text evidence="1">Belongs to the AHA1 family.</text>
</comment>
<evidence type="ECO:0000256" key="1">
    <source>
        <dbReference type="ARBA" id="ARBA00006817"/>
    </source>
</evidence>
<evidence type="ECO:0000313" key="4">
    <source>
        <dbReference type="Proteomes" id="UP000502996"/>
    </source>
</evidence>
<dbReference type="Proteomes" id="UP000502996">
    <property type="component" value="Chromosome"/>
</dbReference>
<proteinExistence type="inferred from homology"/>
<dbReference type="Pfam" id="PF08327">
    <property type="entry name" value="AHSA1"/>
    <property type="match status" value="1"/>
</dbReference>
<dbReference type="SUPFAM" id="SSF55961">
    <property type="entry name" value="Bet v1-like"/>
    <property type="match status" value="1"/>
</dbReference>
<dbReference type="KEGG" id="nano:G5V58_13480"/>
<organism evidence="3 4">
    <name type="scientific">Nocardioides anomalus</name>
    <dbReference type="NCBI Taxonomy" id="2712223"/>
    <lineage>
        <taxon>Bacteria</taxon>
        <taxon>Bacillati</taxon>
        <taxon>Actinomycetota</taxon>
        <taxon>Actinomycetes</taxon>
        <taxon>Propionibacteriales</taxon>
        <taxon>Nocardioidaceae</taxon>
        <taxon>Nocardioides</taxon>
    </lineage>
</organism>
<name>A0A6G6WEH8_9ACTN</name>
<keyword evidence="4" id="KW-1185">Reference proteome</keyword>
<accession>A0A6G6WEH8</accession>
<gene>
    <name evidence="3" type="ORF">G5V58_13480</name>
</gene>
<reference evidence="3 4" key="1">
    <citation type="submission" date="2020-02" db="EMBL/GenBank/DDBJ databases">
        <title>Full genome sequence of Nocardioides sp. R-3366.</title>
        <authorList>
            <person name="Im W.-T."/>
        </authorList>
    </citation>
    <scope>NUCLEOTIDE SEQUENCE [LARGE SCALE GENOMIC DNA]</scope>
    <source>
        <strain evidence="3 4">R-3366</strain>
    </source>
</reference>
<dbReference type="Gene3D" id="3.30.530.20">
    <property type="match status" value="1"/>
</dbReference>
<dbReference type="AlphaFoldDB" id="A0A6G6WEH8"/>
<dbReference type="InterPro" id="IPR013538">
    <property type="entry name" value="ASHA1/2-like_C"/>
</dbReference>